<dbReference type="InterPro" id="IPR036761">
    <property type="entry name" value="TTHA0802/YceI-like_sf"/>
</dbReference>
<evidence type="ECO:0000313" key="4">
    <source>
        <dbReference type="Proteomes" id="UP000251842"/>
    </source>
</evidence>
<dbReference type="InterPro" id="IPR007372">
    <property type="entry name" value="Lipid/polyisoprenoid-bd_YceI"/>
</dbReference>
<dbReference type="PANTHER" id="PTHR34406:SF1">
    <property type="entry name" value="PROTEIN YCEI"/>
    <property type="match status" value="1"/>
</dbReference>
<dbReference type="Proteomes" id="UP000251842">
    <property type="component" value="Chromosome"/>
</dbReference>
<protein>
    <submittedName>
        <fullName evidence="3">Polyisoprenoid-binding protein</fullName>
    </submittedName>
</protein>
<dbReference type="SUPFAM" id="SSF101874">
    <property type="entry name" value="YceI-like"/>
    <property type="match status" value="1"/>
</dbReference>
<evidence type="ECO:0000256" key="1">
    <source>
        <dbReference type="SAM" id="SignalP"/>
    </source>
</evidence>
<reference evidence="4" key="1">
    <citation type="submission" date="2018-05" db="EMBL/GenBank/DDBJ databases">
        <title>Luteimonas pekinense sp. nov., isolated from human Meibomian gland secretions, Beijing, China.</title>
        <authorList>
            <person name="Wen T."/>
            <person name="Bai H."/>
            <person name="Lv H."/>
        </authorList>
    </citation>
    <scope>NUCLEOTIDE SEQUENCE [LARGE SCALE GENOMIC DNA]</scope>
    <source>
        <strain evidence="4">83-4</strain>
    </source>
</reference>
<feature type="chain" id="PRO_5016790261" evidence="1">
    <location>
        <begin position="20"/>
        <end position="189"/>
    </location>
</feature>
<sequence length="189" mass="20375">MKRLFLASALLLATLPALAAKQDYAIDPSHTMVLASWSHFGFSNPMANFGGASGTISFDDARPAESSVKVEIPIAQLDSFVPELDTHLKGKDFFDAERFPTATFTSTEVIAQGDNRFEVRGTLTLRGVSKPVVLNAVLNKRGLQPMLGKQSIGFDATAAIKRSDFGISKHVPMVGDVVTLRITTEAHAK</sequence>
<feature type="domain" description="Lipid/polyisoprenoid-binding YceI-like" evidence="2">
    <location>
        <begin position="23"/>
        <end position="187"/>
    </location>
</feature>
<feature type="signal peptide" evidence="1">
    <location>
        <begin position="1"/>
        <end position="19"/>
    </location>
</feature>
<evidence type="ECO:0000313" key="3">
    <source>
        <dbReference type="EMBL" id="AXA85339.1"/>
    </source>
</evidence>
<organism evidence="3 4">
    <name type="scientific">Solilutibacter oculi</name>
    <dbReference type="NCBI Taxonomy" id="2698682"/>
    <lineage>
        <taxon>Bacteria</taxon>
        <taxon>Pseudomonadati</taxon>
        <taxon>Pseudomonadota</taxon>
        <taxon>Gammaproteobacteria</taxon>
        <taxon>Lysobacterales</taxon>
        <taxon>Lysobacteraceae</taxon>
        <taxon>Solilutibacter</taxon>
    </lineage>
</organism>
<dbReference type="Gene3D" id="2.40.128.110">
    <property type="entry name" value="Lipid/polyisoprenoid-binding, YceI-like"/>
    <property type="match status" value="1"/>
</dbReference>
<keyword evidence="1" id="KW-0732">Signal</keyword>
<dbReference type="OrthoDB" id="9811006at2"/>
<accession>A0A344J8H9</accession>
<dbReference type="RefSeq" id="WP_112927544.1">
    <property type="nucleotide sequence ID" value="NZ_CP029556.1"/>
</dbReference>
<gene>
    <name evidence="3" type="ORF">DCD74_12280</name>
</gene>
<dbReference type="SMART" id="SM00867">
    <property type="entry name" value="YceI"/>
    <property type="match status" value="1"/>
</dbReference>
<proteinExistence type="predicted"/>
<evidence type="ECO:0000259" key="2">
    <source>
        <dbReference type="SMART" id="SM00867"/>
    </source>
</evidence>
<dbReference type="AlphaFoldDB" id="A0A344J8H9"/>
<keyword evidence="4" id="KW-1185">Reference proteome</keyword>
<dbReference type="PANTHER" id="PTHR34406">
    <property type="entry name" value="PROTEIN YCEI"/>
    <property type="match status" value="1"/>
</dbReference>
<dbReference type="KEGG" id="lue:DCD74_12280"/>
<name>A0A344J8H9_9GAMM</name>
<dbReference type="Pfam" id="PF04264">
    <property type="entry name" value="YceI"/>
    <property type="match status" value="1"/>
</dbReference>
<dbReference type="EMBL" id="CP029556">
    <property type="protein sequence ID" value="AXA85339.1"/>
    <property type="molecule type" value="Genomic_DNA"/>
</dbReference>